<dbReference type="AlphaFoldDB" id="A0A2C9W7D6"/>
<sequence>MNKNKEQICSATQKKPLVRRAANTQLDNLEEDAGEVVTRHNDAISKCALNDVCSPGLGNGAENLIGSQVYEIVSSTGPFLLLKGENHSIIDLPLKSNLLSSALFFPSDNYSQFLFPPSNQTLISILFL</sequence>
<organism evidence="1">
    <name type="scientific">Manihot esculenta</name>
    <name type="common">Cassava</name>
    <name type="synonym">Jatropha manihot</name>
    <dbReference type="NCBI Taxonomy" id="3983"/>
    <lineage>
        <taxon>Eukaryota</taxon>
        <taxon>Viridiplantae</taxon>
        <taxon>Streptophyta</taxon>
        <taxon>Embryophyta</taxon>
        <taxon>Tracheophyta</taxon>
        <taxon>Spermatophyta</taxon>
        <taxon>Magnoliopsida</taxon>
        <taxon>eudicotyledons</taxon>
        <taxon>Gunneridae</taxon>
        <taxon>Pentapetalae</taxon>
        <taxon>rosids</taxon>
        <taxon>fabids</taxon>
        <taxon>Malpighiales</taxon>
        <taxon>Euphorbiaceae</taxon>
        <taxon>Crotonoideae</taxon>
        <taxon>Manihoteae</taxon>
        <taxon>Manihot</taxon>
    </lineage>
</organism>
<name>A0A2C9W7D6_MANES</name>
<protein>
    <submittedName>
        <fullName evidence="1">Uncharacterized protein</fullName>
    </submittedName>
</protein>
<gene>
    <name evidence="1" type="ORF">MANES_03G091600</name>
</gene>
<proteinExistence type="predicted"/>
<evidence type="ECO:0000313" key="1">
    <source>
        <dbReference type="EMBL" id="OAY54652.1"/>
    </source>
</evidence>
<accession>A0A2C9W7D6</accession>
<dbReference type="EMBL" id="CM004389">
    <property type="protein sequence ID" value="OAY54652.1"/>
    <property type="molecule type" value="Genomic_DNA"/>
</dbReference>
<reference evidence="1" key="1">
    <citation type="submission" date="2016-02" db="EMBL/GenBank/DDBJ databases">
        <title>WGS assembly of Manihot esculenta.</title>
        <authorList>
            <person name="Bredeson J.V."/>
            <person name="Prochnik S.E."/>
            <person name="Lyons J.B."/>
            <person name="Schmutz J."/>
            <person name="Grimwood J."/>
            <person name="Vrebalov J."/>
            <person name="Bart R.S."/>
            <person name="Amuge T."/>
            <person name="Ferguson M.E."/>
            <person name="Green R."/>
            <person name="Putnam N."/>
            <person name="Stites J."/>
            <person name="Rounsley S."/>
            <person name="Rokhsar D.S."/>
        </authorList>
    </citation>
    <scope>NUCLEOTIDE SEQUENCE [LARGE SCALE GENOMIC DNA]</scope>
    <source>
        <tissue evidence="1">Leaf</tissue>
    </source>
</reference>